<organism evidence="2">
    <name type="scientific">Pseudomonas viridiflava</name>
    <name type="common">Phytomonas viridiflava</name>
    <dbReference type="NCBI Taxonomy" id="33069"/>
    <lineage>
        <taxon>Bacteria</taxon>
        <taxon>Pseudomonadati</taxon>
        <taxon>Pseudomonadota</taxon>
        <taxon>Gammaproteobacteria</taxon>
        <taxon>Pseudomonadales</taxon>
        <taxon>Pseudomonadaceae</taxon>
        <taxon>Pseudomonas</taxon>
    </lineage>
</organism>
<sequence>MRWTVARYVSRLLAFPRKGYPLKSSCRHEICSAMIRYAAASLHPEAFPTDHPCGLDALWGASRKRINVSIRSPCNRKLITCRASNSPKCRSNRPRLPETAVTGFSETAT</sequence>
<proteinExistence type="predicted"/>
<reference evidence="2" key="1">
    <citation type="journal article" date="2006" name="Proc. Natl. Acad. Sci. U.S.A.">
        <title>Presence/absence polymorphism for alternative pathogenicity islands in Pseudomonas viridiflava, a pathogen of Arabidopsis.</title>
        <authorList>
            <person name="Araki H."/>
            <person name="Tian D."/>
            <person name="Goss E.M."/>
            <person name="Jakob K."/>
            <person name="Halldorsdottir S.S."/>
            <person name="Kreitman M."/>
            <person name="Bergelson J."/>
        </authorList>
    </citation>
    <scope>NUCLEOTIDE SEQUENCE</scope>
    <source>
        <strain evidence="2">RMX23.1a</strain>
    </source>
</reference>
<protein>
    <submittedName>
        <fullName evidence="2">Uncharacterized protein</fullName>
    </submittedName>
</protein>
<name>I6LCE6_PSEVI</name>
<dbReference type="EMBL" id="AY597274">
    <property type="protein sequence ID" value="AAT96047.1"/>
    <property type="molecule type" value="Genomic_DNA"/>
</dbReference>
<evidence type="ECO:0000313" key="2">
    <source>
        <dbReference type="EMBL" id="AAT96047.1"/>
    </source>
</evidence>
<accession>I6LCE6</accession>
<evidence type="ECO:0000256" key="1">
    <source>
        <dbReference type="SAM" id="MobiDB-lite"/>
    </source>
</evidence>
<dbReference type="AlphaFoldDB" id="I6LCE6"/>
<feature type="region of interest" description="Disordered" evidence="1">
    <location>
        <begin position="85"/>
        <end position="109"/>
    </location>
</feature>